<dbReference type="PANTHER" id="PTHR42943">
    <property type="entry name" value="GLUTATHIONE S-TRANSFERASE KAPPA"/>
    <property type="match status" value="1"/>
</dbReference>
<organism evidence="2 3">
    <name type="scientific">Salinadaptatus halalkaliphilus</name>
    <dbReference type="NCBI Taxonomy" id="2419781"/>
    <lineage>
        <taxon>Archaea</taxon>
        <taxon>Methanobacteriati</taxon>
        <taxon>Methanobacteriota</taxon>
        <taxon>Stenosarchaea group</taxon>
        <taxon>Halobacteria</taxon>
        <taxon>Halobacteriales</taxon>
        <taxon>Natrialbaceae</taxon>
        <taxon>Salinadaptatus</taxon>
    </lineage>
</organism>
<evidence type="ECO:0000313" key="2">
    <source>
        <dbReference type="EMBL" id="THE66147.1"/>
    </source>
</evidence>
<dbReference type="Pfam" id="PF01323">
    <property type="entry name" value="DSBA"/>
    <property type="match status" value="1"/>
</dbReference>
<dbReference type="InterPro" id="IPR001853">
    <property type="entry name" value="DSBA-like_thioredoxin_dom"/>
</dbReference>
<feature type="domain" description="DSBA-like thioredoxin" evidence="1">
    <location>
        <begin position="10"/>
        <end position="207"/>
    </location>
</feature>
<dbReference type="GO" id="GO:0004364">
    <property type="term" value="F:glutathione transferase activity"/>
    <property type="evidence" value="ECO:0007669"/>
    <property type="project" value="TreeGrafter"/>
</dbReference>
<gene>
    <name evidence="2" type="ORF">D8Y22_04300</name>
</gene>
<dbReference type="Proteomes" id="UP000318864">
    <property type="component" value="Unassembled WGS sequence"/>
</dbReference>
<sequence length="216" mass="24661">MTDTASTDRVVVYADYVCPFCFLGTRSLRQYRERREAPLEVDWRPFDLRRGKRNSDGSIDHDVDDGKDEDYFEQARQNVRRLQAEYDIEMARELAIEVDSLPAQQAAWYVDRAYPDRWGAFDEAIYTALWQADRDIGDADVLVEVAEDVDIPGEEVRTALADDDLRADLESRFDEARQRGISGVPAFIADGQLARGAVPPERLAQLLEEDTRSARP</sequence>
<dbReference type="OrthoDB" id="359198at2157"/>
<comment type="caution">
    <text evidence="2">The sequence shown here is derived from an EMBL/GenBank/DDBJ whole genome shotgun (WGS) entry which is preliminary data.</text>
</comment>
<dbReference type="SUPFAM" id="SSF52833">
    <property type="entry name" value="Thioredoxin-like"/>
    <property type="match status" value="1"/>
</dbReference>
<protein>
    <submittedName>
        <fullName evidence="2">Disulfide bond formation protein DsbA</fullName>
    </submittedName>
</protein>
<name>A0A4V3VLM1_9EURY</name>
<dbReference type="EMBL" id="RBZW01000012">
    <property type="protein sequence ID" value="THE66147.1"/>
    <property type="molecule type" value="Genomic_DNA"/>
</dbReference>
<dbReference type="Gene3D" id="3.40.30.10">
    <property type="entry name" value="Glutaredoxin"/>
    <property type="match status" value="1"/>
</dbReference>
<accession>A0A4V3VLM1</accession>
<dbReference type="InterPro" id="IPR036249">
    <property type="entry name" value="Thioredoxin-like_sf"/>
</dbReference>
<dbReference type="InterPro" id="IPR051924">
    <property type="entry name" value="GST_Kappa/NadH"/>
</dbReference>
<evidence type="ECO:0000313" key="3">
    <source>
        <dbReference type="Proteomes" id="UP000318864"/>
    </source>
</evidence>
<dbReference type="RefSeq" id="WP_141463490.1">
    <property type="nucleotide sequence ID" value="NZ_RBZW01000012.1"/>
</dbReference>
<dbReference type="GO" id="GO:0004602">
    <property type="term" value="F:glutathione peroxidase activity"/>
    <property type="evidence" value="ECO:0007669"/>
    <property type="project" value="TreeGrafter"/>
</dbReference>
<evidence type="ECO:0000259" key="1">
    <source>
        <dbReference type="Pfam" id="PF01323"/>
    </source>
</evidence>
<reference evidence="2 3" key="1">
    <citation type="submission" date="2018-10" db="EMBL/GenBank/DDBJ databases">
        <title>Natronolimnobius sp. XQ-INN 246 isolated from Inner Mongolia Autonomous Region of China.</title>
        <authorList>
            <person name="Xue Q."/>
        </authorList>
    </citation>
    <scope>NUCLEOTIDE SEQUENCE [LARGE SCALE GENOMIC DNA]</scope>
    <source>
        <strain evidence="2 3">XQ-INN 246</strain>
    </source>
</reference>
<dbReference type="GO" id="GO:0006749">
    <property type="term" value="P:glutathione metabolic process"/>
    <property type="evidence" value="ECO:0007669"/>
    <property type="project" value="TreeGrafter"/>
</dbReference>
<proteinExistence type="predicted"/>
<dbReference type="AlphaFoldDB" id="A0A4V3VLM1"/>
<keyword evidence="3" id="KW-1185">Reference proteome</keyword>
<dbReference type="PANTHER" id="PTHR42943:SF4">
    <property type="entry name" value="C2H2-TYPE DOMAIN-CONTAINING PROTEIN"/>
    <property type="match status" value="1"/>
</dbReference>